<evidence type="ECO:0000256" key="2">
    <source>
        <dbReference type="ARBA" id="ARBA00011980"/>
    </source>
</evidence>
<keyword evidence="5" id="KW-0493">Microtubule</keyword>
<evidence type="ECO:0000313" key="16">
    <source>
        <dbReference type="RefSeq" id="XP_047007052.1"/>
    </source>
</evidence>
<evidence type="ECO:0000256" key="6">
    <source>
        <dbReference type="ARBA" id="ARBA00022741"/>
    </source>
</evidence>
<evidence type="ECO:0000256" key="5">
    <source>
        <dbReference type="ARBA" id="ARBA00022701"/>
    </source>
</evidence>
<dbReference type="InterPro" id="IPR019762">
    <property type="entry name" value="Dynamin_GTPase_CS"/>
</dbReference>
<feature type="compositionally biased region" description="Polar residues" evidence="11">
    <location>
        <begin position="755"/>
        <end position="765"/>
    </location>
</feature>
<dbReference type="PROSITE" id="PS51718">
    <property type="entry name" value="G_DYNAMIN_2"/>
    <property type="match status" value="1"/>
</dbReference>
<accession>A0A979EFA0</accession>
<organism evidence="15 16">
    <name type="scientific">Ictalurus punctatus</name>
    <name type="common">Channel catfish</name>
    <name type="synonym">Silurus punctatus</name>
    <dbReference type="NCBI Taxonomy" id="7998"/>
    <lineage>
        <taxon>Eukaryota</taxon>
        <taxon>Metazoa</taxon>
        <taxon>Chordata</taxon>
        <taxon>Craniata</taxon>
        <taxon>Vertebrata</taxon>
        <taxon>Euteleostomi</taxon>
        <taxon>Actinopterygii</taxon>
        <taxon>Neopterygii</taxon>
        <taxon>Teleostei</taxon>
        <taxon>Ostariophysi</taxon>
        <taxon>Siluriformes</taxon>
        <taxon>Ictaluridae</taxon>
        <taxon>Ictalurus</taxon>
    </lineage>
</organism>
<sequence>MGNQGMQELIPLVNRLHEAFGVLGRSCSLELPQIAVVGGQSAGKSSVLENFVGRDFLPRGSGIVTRRPLVLQLISSSSEYAEFLHCKGKKFTNFAEVRQEIEAETDRGTGANKGISSIPINLRVYSPNVLNLTLVDLPGITKVPVGDQPPDIEYQIRDMIMQYICRENCLILAVTPANMDLANSDALKLAKDVDPQGQRTIGVITKLDLMDDGTDARDVLENRVLPLRRGYIGVVNRSQKDIEGKKDIGAAIAAERVFFLSHPAYKHMADHMGTPYLQRVLNQQLTNHIRDTLPEFRNRLMSQLFSLDKEAEEYRHTDPDDHSRKTKALMQLIQHFGLDFEKMIEGSGDQVDTVQLSGGAKINRIFHERFPCELVQLRTFPKLQEETERIVTTHIQKQESQTKDQIFLSINIQLSYINTNHEDFIGFVNAQQRNNQITKKASTWNQGAAPPPPSQIVIQKGWLTINNLSLMKGGAREYWFLLTAESLSWFKDDEEKEKKYMLPLDNLRVRYVEKTFMSSKHVFSIFNIEQRNVYKDYRHLELACDTQEEAESWKASLLRAGVYPEKTTADGESSVLDENLSMDPQLERQVETIRNLVDSYMSIVYKCIRDLIPKTIMHLMINNVKEFIHSELLAQLYSSGDHSGLMNESPEQAVHREHVLRTHSALKEALSILSEISTSTLSTLLSAPVDGPKLQSSIINRRSPSILYAPKKTLSCPGAPTRAPAPPAPPATPVLLLPSRSAPSVPKGLKKKDSTQTLTRPNRSAPSIPRRQPPAVPSQKPHEHERLPNTKGTRTQ</sequence>
<dbReference type="GO" id="GO:0005874">
    <property type="term" value="C:microtubule"/>
    <property type="evidence" value="ECO:0007669"/>
    <property type="project" value="UniProtKB-KW"/>
</dbReference>
<dbReference type="InterPro" id="IPR020850">
    <property type="entry name" value="GED_dom"/>
</dbReference>
<dbReference type="GO" id="GO:0098793">
    <property type="term" value="C:presynapse"/>
    <property type="evidence" value="ECO:0007669"/>
    <property type="project" value="GOC"/>
</dbReference>
<keyword evidence="9" id="KW-0505">Motor protein</keyword>
<evidence type="ECO:0000259" key="12">
    <source>
        <dbReference type="PROSITE" id="PS50003"/>
    </source>
</evidence>
<feature type="domain" description="GED" evidence="13">
    <location>
        <begin position="590"/>
        <end position="681"/>
    </location>
</feature>
<dbReference type="Gene3D" id="1.20.120.1240">
    <property type="entry name" value="Dynamin, middle domain"/>
    <property type="match status" value="2"/>
</dbReference>
<dbReference type="GO" id="GO:0003924">
    <property type="term" value="F:GTPase activity"/>
    <property type="evidence" value="ECO:0007669"/>
    <property type="project" value="InterPro"/>
</dbReference>
<evidence type="ECO:0000256" key="1">
    <source>
        <dbReference type="ARBA" id="ARBA00004496"/>
    </source>
</evidence>
<dbReference type="GO" id="GO:0005886">
    <property type="term" value="C:plasma membrane"/>
    <property type="evidence" value="ECO:0007669"/>
    <property type="project" value="TreeGrafter"/>
</dbReference>
<dbReference type="SMART" id="SM00053">
    <property type="entry name" value="DYNc"/>
    <property type="match status" value="1"/>
</dbReference>
<keyword evidence="8 10" id="KW-0342">GTP-binding</keyword>
<dbReference type="InterPro" id="IPR000375">
    <property type="entry name" value="Dynamin_stalk"/>
</dbReference>
<keyword evidence="15" id="KW-1185">Reference proteome</keyword>
<evidence type="ECO:0000256" key="7">
    <source>
        <dbReference type="ARBA" id="ARBA00022801"/>
    </source>
</evidence>
<dbReference type="GO" id="GO:0005737">
    <property type="term" value="C:cytoplasm"/>
    <property type="evidence" value="ECO:0007669"/>
    <property type="project" value="UniProtKB-SubCell"/>
</dbReference>
<proteinExistence type="inferred from homology"/>
<evidence type="ECO:0000256" key="10">
    <source>
        <dbReference type="RuleBase" id="RU003932"/>
    </source>
</evidence>
<evidence type="ECO:0000256" key="8">
    <source>
        <dbReference type="ARBA" id="ARBA00023134"/>
    </source>
</evidence>
<dbReference type="PROSITE" id="PS51388">
    <property type="entry name" value="GED"/>
    <property type="match status" value="1"/>
</dbReference>
<dbReference type="Pfam" id="PF00169">
    <property type="entry name" value="PH"/>
    <property type="match status" value="1"/>
</dbReference>
<dbReference type="PANTHER" id="PTHR11566:SF54">
    <property type="entry name" value="DYNAMIN-3"/>
    <property type="match status" value="1"/>
</dbReference>
<feature type="domain" description="PH" evidence="12">
    <location>
        <begin position="456"/>
        <end position="562"/>
    </location>
</feature>
<evidence type="ECO:0000256" key="4">
    <source>
        <dbReference type="ARBA" id="ARBA00022583"/>
    </source>
</evidence>
<dbReference type="CDD" id="cd08771">
    <property type="entry name" value="DLP_1"/>
    <property type="match status" value="1"/>
</dbReference>
<dbReference type="InterPro" id="IPR027417">
    <property type="entry name" value="P-loop_NTPase"/>
</dbReference>
<dbReference type="PRINTS" id="PR00195">
    <property type="entry name" value="DYNAMIN"/>
</dbReference>
<evidence type="ECO:0000259" key="14">
    <source>
        <dbReference type="PROSITE" id="PS51718"/>
    </source>
</evidence>
<comment type="subcellular location">
    <subcellularLocation>
        <location evidence="1">Cytoplasm</location>
    </subcellularLocation>
</comment>
<evidence type="ECO:0000313" key="15">
    <source>
        <dbReference type="Proteomes" id="UP000221080"/>
    </source>
</evidence>
<dbReference type="Pfam" id="PF02212">
    <property type="entry name" value="GED"/>
    <property type="match status" value="1"/>
</dbReference>
<dbReference type="SMART" id="SM00233">
    <property type="entry name" value="PH"/>
    <property type="match status" value="1"/>
</dbReference>
<dbReference type="SUPFAM" id="SSF50729">
    <property type="entry name" value="PH domain-like"/>
    <property type="match status" value="1"/>
</dbReference>
<dbReference type="GO" id="GO:0031623">
    <property type="term" value="P:receptor internalization"/>
    <property type="evidence" value="ECO:0007669"/>
    <property type="project" value="TreeGrafter"/>
</dbReference>
<reference evidence="16" key="2">
    <citation type="submission" date="2025-08" db="UniProtKB">
        <authorList>
            <consortium name="RefSeq"/>
        </authorList>
    </citation>
    <scope>IDENTIFICATION</scope>
    <source>
        <tissue evidence="16">Blood</tissue>
    </source>
</reference>
<dbReference type="PROSITE" id="PS00410">
    <property type="entry name" value="G_DYNAMIN_1"/>
    <property type="match status" value="1"/>
</dbReference>
<dbReference type="GO" id="GO:0005525">
    <property type="term" value="F:GTP binding"/>
    <property type="evidence" value="ECO:0007669"/>
    <property type="project" value="UniProtKB-KW"/>
</dbReference>
<evidence type="ECO:0000256" key="11">
    <source>
        <dbReference type="SAM" id="MobiDB-lite"/>
    </source>
</evidence>
<keyword evidence="7" id="KW-0378">Hydrolase</keyword>
<feature type="domain" description="Dynamin-type G" evidence="14">
    <location>
        <begin position="28"/>
        <end position="294"/>
    </location>
</feature>
<dbReference type="GO" id="GO:0016185">
    <property type="term" value="P:synaptic vesicle budding from presynaptic endocytic zone membrane"/>
    <property type="evidence" value="ECO:0007669"/>
    <property type="project" value="TreeGrafter"/>
</dbReference>
<gene>
    <name evidence="16" type="primary">dnm3a</name>
</gene>
<feature type="region of interest" description="Disordered" evidence="11">
    <location>
        <begin position="710"/>
        <end position="796"/>
    </location>
</feature>
<dbReference type="AlphaFoldDB" id="A0A979EFA0"/>
<dbReference type="FunFam" id="3.40.50.300:FF:000045">
    <property type="entry name" value="dynamin-1 isoform X2"/>
    <property type="match status" value="1"/>
</dbReference>
<dbReference type="Proteomes" id="UP000221080">
    <property type="component" value="Chromosome 25"/>
</dbReference>
<keyword evidence="4" id="KW-0254">Endocytosis</keyword>
<dbReference type="InterPro" id="IPR011993">
    <property type="entry name" value="PH-like_dom_sf"/>
</dbReference>
<feature type="compositionally biased region" description="Pro residues" evidence="11">
    <location>
        <begin position="723"/>
        <end position="732"/>
    </location>
</feature>
<dbReference type="PANTHER" id="PTHR11566">
    <property type="entry name" value="DYNAMIN"/>
    <property type="match status" value="1"/>
</dbReference>
<name>A0A979EFA0_ICTPU</name>
<keyword evidence="3" id="KW-0963">Cytoplasm</keyword>
<dbReference type="SUPFAM" id="SSF52540">
    <property type="entry name" value="P-loop containing nucleoside triphosphate hydrolases"/>
    <property type="match status" value="1"/>
</dbReference>
<evidence type="ECO:0000259" key="13">
    <source>
        <dbReference type="PROSITE" id="PS51388"/>
    </source>
</evidence>
<dbReference type="GO" id="GO:0008017">
    <property type="term" value="F:microtubule binding"/>
    <property type="evidence" value="ECO:0007669"/>
    <property type="project" value="TreeGrafter"/>
</dbReference>
<dbReference type="InterPro" id="IPR001401">
    <property type="entry name" value="Dynamin_GTPase"/>
</dbReference>
<dbReference type="InterPro" id="IPR001849">
    <property type="entry name" value="PH_domain"/>
</dbReference>
<dbReference type="PROSITE" id="PS50003">
    <property type="entry name" value="PH_DOMAIN"/>
    <property type="match status" value="1"/>
</dbReference>
<dbReference type="EC" id="3.6.5.5" evidence="2"/>
<dbReference type="InterPro" id="IPR022812">
    <property type="entry name" value="Dynamin"/>
</dbReference>
<reference evidence="15" key="1">
    <citation type="journal article" date="2016" name="Nat. Commun.">
        <title>The channel catfish genome sequence provides insights into the evolution of scale formation in teleosts.</title>
        <authorList>
            <person name="Liu Z."/>
            <person name="Liu S."/>
            <person name="Yao J."/>
            <person name="Bao L."/>
            <person name="Zhang J."/>
            <person name="Li Y."/>
            <person name="Jiang C."/>
            <person name="Sun L."/>
            <person name="Wang R."/>
            <person name="Zhang Y."/>
            <person name="Zhou T."/>
            <person name="Zeng Q."/>
            <person name="Fu Q."/>
            <person name="Gao S."/>
            <person name="Li N."/>
            <person name="Koren S."/>
            <person name="Jiang Y."/>
            <person name="Zimin A."/>
            <person name="Xu P."/>
            <person name="Phillippy A.M."/>
            <person name="Geng X."/>
            <person name="Song L."/>
            <person name="Sun F."/>
            <person name="Li C."/>
            <person name="Wang X."/>
            <person name="Chen A."/>
            <person name="Jin Y."/>
            <person name="Yuan Z."/>
            <person name="Yang Y."/>
            <person name="Tan S."/>
            <person name="Peatman E."/>
            <person name="Lu J."/>
            <person name="Qin Z."/>
            <person name="Dunham R."/>
            <person name="Li Z."/>
            <person name="Sonstegard T."/>
            <person name="Feng J."/>
            <person name="Danzmann R.G."/>
            <person name="Schroeder S."/>
            <person name="Scheffler B."/>
            <person name="Duke M.V."/>
            <person name="Ballard L."/>
            <person name="Kucuktas H."/>
            <person name="Kaltenboeck L."/>
            <person name="Liu H."/>
            <person name="Armbruster J."/>
            <person name="Xie Y."/>
            <person name="Kirby M.L."/>
            <person name="Tian Y."/>
            <person name="Flanagan M.E."/>
            <person name="Mu W."/>
            <person name="Waldbieser G.C."/>
        </authorList>
    </citation>
    <scope>NUCLEOTIDE SEQUENCE [LARGE SCALE GENOMIC DNA]</scope>
    <source>
        <strain evidence="15">SDA103</strain>
    </source>
</reference>
<dbReference type="Pfam" id="PF00350">
    <property type="entry name" value="Dynamin_N"/>
    <property type="match status" value="1"/>
</dbReference>
<comment type="similarity">
    <text evidence="10">Belongs to the TRAFAC class dynamin-like GTPase superfamily. Dynamin/Fzo/YdjA family.</text>
</comment>
<evidence type="ECO:0000256" key="3">
    <source>
        <dbReference type="ARBA" id="ARBA00022490"/>
    </source>
</evidence>
<dbReference type="Gene3D" id="2.30.29.30">
    <property type="entry name" value="Pleckstrin-homology domain (PH domain)/Phosphotyrosine-binding domain (PTB)"/>
    <property type="match status" value="1"/>
</dbReference>
<dbReference type="InterPro" id="IPR003130">
    <property type="entry name" value="GED"/>
</dbReference>
<dbReference type="SMART" id="SM00302">
    <property type="entry name" value="GED"/>
    <property type="match status" value="1"/>
</dbReference>
<protein>
    <recommendedName>
        <fullName evidence="2">dynamin GTPase</fullName>
        <ecNumber evidence="2">3.6.5.5</ecNumber>
    </recommendedName>
</protein>
<dbReference type="InterPro" id="IPR045063">
    <property type="entry name" value="Dynamin_N"/>
</dbReference>
<dbReference type="Gene3D" id="3.40.50.300">
    <property type="entry name" value="P-loop containing nucleotide triphosphate hydrolases"/>
    <property type="match status" value="1"/>
</dbReference>
<keyword evidence="6 10" id="KW-0547">Nucleotide-binding</keyword>
<dbReference type="RefSeq" id="XP_047007052.1">
    <property type="nucleotide sequence ID" value="XM_047151096.2"/>
</dbReference>
<dbReference type="CTD" id="557996"/>
<dbReference type="GeneID" id="108257795"/>
<evidence type="ECO:0000256" key="9">
    <source>
        <dbReference type="ARBA" id="ARBA00023175"/>
    </source>
</evidence>
<dbReference type="InterPro" id="IPR030381">
    <property type="entry name" value="G_DYNAMIN_dom"/>
</dbReference>
<dbReference type="CDD" id="cd01256">
    <property type="entry name" value="PH_dynamin"/>
    <property type="match status" value="1"/>
</dbReference>
<dbReference type="Pfam" id="PF01031">
    <property type="entry name" value="Dynamin_M"/>
    <property type="match status" value="2"/>
</dbReference>